<evidence type="ECO:0000256" key="4">
    <source>
        <dbReference type="ARBA" id="ARBA00022989"/>
    </source>
</evidence>
<dbReference type="Proteomes" id="UP000678393">
    <property type="component" value="Unassembled WGS sequence"/>
</dbReference>
<dbReference type="PANTHER" id="PTHR15876">
    <property type="entry name" value="TRANSMEMBRANE PROTEIN ADIPOCYTE-ASSOCIATED 1"/>
    <property type="match status" value="1"/>
</dbReference>
<feature type="non-terminal residue" evidence="8">
    <location>
        <position position="347"/>
    </location>
</feature>
<evidence type="ECO:0000256" key="5">
    <source>
        <dbReference type="ARBA" id="ARBA00023136"/>
    </source>
</evidence>
<feature type="transmembrane region" description="Helical" evidence="7">
    <location>
        <begin position="35"/>
        <end position="57"/>
    </location>
</feature>
<feature type="compositionally biased region" description="Low complexity" evidence="6">
    <location>
        <begin position="308"/>
        <end position="317"/>
    </location>
</feature>
<gene>
    <name evidence="8" type="ORF">CUNI_LOCUS12217</name>
</gene>
<dbReference type="InterPro" id="IPR018781">
    <property type="entry name" value="TPRA1/CAND2/CAND8"/>
</dbReference>
<keyword evidence="9" id="KW-1185">Reference proteome</keyword>
<keyword evidence="5 7" id="KW-0472">Membrane</keyword>
<reference evidence="8" key="1">
    <citation type="submission" date="2021-04" db="EMBL/GenBank/DDBJ databases">
        <authorList>
            <consortium name="Molecular Ecology Group"/>
        </authorList>
    </citation>
    <scope>NUCLEOTIDE SEQUENCE</scope>
</reference>
<accession>A0A8S3ZBS1</accession>
<comment type="similarity">
    <text evidence="2">Belongs to the UPF0359 family.</text>
</comment>
<feature type="transmembrane region" description="Helical" evidence="7">
    <location>
        <begin position="199"/>
        <end position="224"/>
    </location>
</feature>
<comment type="subcellular location">
    <subcellularLocation>
        <location evidence="1">Membrane</location>
        <topology evidence="1">Multi-pass membrane protein</topology>
    </subcellularLocation>
</comment>
<dbReference type="EMBL" id="CAJHNH020002417">
    <property type="protein sequence ID" value="CAG5126659.1"/>
    <property type="molecule type" value="Genomic_DNA"/>
</dbReference>
<feature type="transmembrane region" description="Helical" evidence="7">
    <location>
        <begin position="6"/>
        <end position="23"/>
    </location>
</feature>
<evidence type="ECO:0000256" key="2">
    <source>
        <dbReference type="ARBA" id="ARBA00010125"/>
    </source>
</evidence>
<evidence type="ECO:0008006" key="10">
    <source>
        <dbReference type="Google" id="ProtNLM"/>
    </source>
</evidence>
<dbReference type="GO" id="GO:0004930">
    <property type="term" value="F:G protein-coupled receptor activity"/>
    <property type="evidence" value="ECO:0007669"/>
    <property type="project" value="TreeGrafter"/>
</dbReference>
<organism evidence="8 9">
    <name type="scientific">Candidula unifasciata</name>
    <dbReference type="NCBI Taxonomy" id="100452"/>
    <lineage>
        <taxon>Eukaryota</taxon>
        <taxon>Metazoa</taxon>
        <taxon>Spiralia</taxon>
        <taxon>Lophotrochozoa</taxon>
        <taxon>Mollusca</taxon>
        <taxon>Gastropoda</taxon>
        <taxon>Heterobranchia</taxon>
        <taxon>Euthyneura</taxon>
        <taxon>Panpulmonata</taxon>
        <taxon>Eupulmonata</taxon>
        <taxon>Stylommatophora</taxon>
        <taxon>Helicina</taxon>
        <taxon>Helicoidea</taxon>
        <taxon>Geomitridae</taxon>
        <taxon>Candidula</taxon>
    </lineage>
</organism>
<feature type="transmembrane region" description="Helical" evidence="7">
    <location>
        <begin position="236"/>
        <end position="255"/>
    </location>
</feature>
<evidence type="ECO:0000313" key="9">
    <source>
        <dbReference type="Proteomes" id="UP000678393"/>
    </source>
</evidence>
<keyword evidence="3 7" id="KW-0812">Transmembrane</keyword>
<comment type="caution">
    <text evidence="8">The sequence shown here is derived from an EMBL/GenBank/DDBJ whole genome shotgun (WGS) entry which is preliminary data.</text>
</comment>
<feature type="compositionally biased region" description="Polar residues" evidence="6">
    <location>
        <begin position="318"/>
        <end position="328"/>
    </location>
</feature>
<evidence type="ECO:0000256" key="3">
    <source>
        <dbReference type="ARBA" id="ARBA00022692"/>
    </source>
</evidence>
<evidence type="ECO:0000256" key="7">
    <source>
        <dbReference type="SAM" id="Phobius"/>
    </source>
</evidence>
<feature type="region of interest" description="Disordered" evidence="6">
    <location>
        <begin position="304"/>
        <end position="347"/>
    </location>
</feature>
<dbReference type="PANTHER" id="PTHR15876:SF8">
    <property type="entry name" value="TRANSMEMBRANE PROTEIN ADIPOCYTE-ASSOCIATED 1"/>
    <property type="match status" value="1"/>
</dbReference>
<dbReference type="AlphaFoldDB" id="A0A8S3ZBS1"/>
<evidence type="ECO:0000256" key="1">
    <source>
        <dbReference type="ARBA" id="ARBA00004141"/>
    </source>
</evidence>
<name>A0A8S3ZBS1_9EUPU</name>
<feature type="transmembrane region" description="Helical" evidence="7">
    <location>
        <begin position="111"/>
        <end position="129"/>
    </location>
</feature>
<proteinExistence type="inferred from homology"/>
<feature type="transmembrane region" description="Helical" evidence="7">
    <location>
        <begin position="163"/>
        <end position="187"/>
    </location>
</feature>
<dbReference type="GO" id="GO:0005886">
    <property type="term" value="C:plasma membrane"/>
    <property type="evidence" value="ECO:0007669"/>
    <property type="project" value="TreeGrafter"/>
</dbReference>
<feature type="transmembrane region" description="Helical" evidence="7">
    <location>
        <begin position="77"/>
        <end position="99"/>
    </location>
</feature>
<dbReference type="OrthoDB" id="10027388at2759"/>
<keyword evidence="4 7" id="KW-1133">Transmembrane helix</keyword>
<protein>
    <recommendedName>
        <fullName evidence="10">Transmembrane protein adipocyte-associated 1</fullName>
    </recommendedName>
</protein>
<evidence type="ECO:0000313" key="8">
    <source>
        <dbReference type="EMBL" id="CAG5126659.1"/>
    </source>
</evidence>
<dbReference type="Pfam" id="PF10160">
    <property type="entry name" value="Tmemb_40"/>
    <property type="match status" value="1"/>
</dbReference>
<evidence type="ECO:0000256" key="6">
    <source>
        <dbReference type="SAM" id="MobiDB-lite"/>
    </source>
</evidence>
<sequence>IRVWDVSILIPNALFMLFLLIYLRDAILKLRASSTPVFTVFYGLVLCVSVTSILRCIVSMTVNSAINSVGDYTDKALWLVLRFFLLATELSVVIFGVAFGHLDSRTSIQRILIVTFSTALTYSVVQGALEFEYCHPQFSKLVDCNSNNSATENYDLFAHGGMLFLFSTSVFFFLIYSIIVVLPFTRLRDRYLLPTKRLFYYYCICLASLNLCQAVGSMLLYNGVIPSLCVVDSTTYLYFSLYNPLVYVVFLWNFFKVTQTGIQFSYKHQENEIDDEQVSLPYSNGATKQEVQSPIYSFDSTHFDAQASRRSSSSSSSVTNSVPNNIPTQRPGYSVNNVFKDYETVDA</sequence>